<proteinExistence type="predicted"/>
<dbReference type="RefSeq" id="WP_002714516.1">
    <property type="nucleotide sequence ID" value="NZ_KB375281.1"/>
</dbReference>
<dbReference type="HOGENOM" id="CLU_2636803_0_0_5"/>
<reference evidence="1 2" key="1">
    <citation type="submission" date="2012-04" db="EMBL/GenBank/DDBJ databases">
        <title>The Genome Sequence of Afipia clevelandensis ATCC 49720.</title>
        <authorList>
            <consortium name="The Broad Institute Genome Sequencing Platform"/>
            <person name="Earl A."/>
            <person name="Ward D."/>
            <person name="Feldgarden M."/>
            <person name="Gevers D."/>
            <person name="Huys G."/>
            <person name="Walker B."/>
            <person name="Young S.K."/>
            <person name="Zeng Q."/>
            <person name="Gargeya S."/>
            <person name="Fitzgerald M."/>
            <person name="Haas B."/>
            <person name="Abouelleil A."/>
            <person name="Alvarado L."/>
            <person name="Arachchi H.M."/>
            <person name="Berlin A."/>
            <person name="Chapman S.B."/>
            <person name="Goldberg J."/>
            <person name="Griggs A."/>
            <person name="Gujja S."/>
            <person name="Hansen M."/>
            <person name="Howarth C."/>
            <person name="Imamovic A."/>
            <person name="Larimer J."/>
            <person name="McCowen C."/>
            <person name="Montmayeur A."/>
            <person name="Murphy C."/>
            <person name="Neiman D."/>
            <person name="Pearson M."/>
            <person name="Priest M."/>
            <person name="Roberts A."/>
            <person name="Saif S."/>
            <person name="Shea T."/>
            <person name="Sisk P."/>
            <person name="Sykes S."/>
            <person name="Wortman J."/>
            <person name="Nusbaum C."/>
            <person name="Birren B."/>
        </authorList>
    </citation>
    <scope>NUCLEOTIDE SEQUENCE [LARGE SCALE GENOMIC DNA]</scope>
    <source>
        <strain evidence="1 2">ATCC 49720</strain>
    </source>
</reference>
<accession>K8NW01</accession>
<comment type="caution">
    <text evidence="1">The sequence shown here is derived from an EMBL/GenBank/DDBJ whole genome shotgun (WGS) entry which is preliminary data.</text>
</comment>
<dbReference type="AlphaFoldDB" id="K8NW01"/>
<evidence type="ECO:0000313" key="2">
    <source>
        <dbReference type="Proteomes" id="UP000001095"/>
    </source>
</evidence>
<organism evidence="1 2">
    <name type="scientific">Afipia clevelandensis ATCC 49720</name>
    <dbReference type="NCBI Taxonomy" id="883079"/>
    <lineage>
        <taxon>Bacteria</taxon>
        <taxon>Pseudomonadati</taxon>
        <taxon>Pseudomonadota</taxon>
        <taxon>Alphaproteobacteria</taxon>
        <taxon>Hyphomicrobiales</taxon>
        <taxon>Nitrobacteraceae</taxon>
        <taxon>Afipia</taxon>
    </lineage>
</organism>
<dbReference type="EMBL" id="AGWY01000015">
    <property type="protein sequence ID" value="EKS32669.1"/>
    <property type="molecule type" value="Genomic_DNA"/>
</dbReference>
<sequence>MKFYGTHSDLKDIVAGLGIPGTWSGTNPHEYILIDKSAKLRWWPSTGTIFIDGKQAERDAFREIVSAVIPSVAAALKANAPKGPAHEE</sequence>
<name>K8NW01_9BRAD</name>
<keyword evidence="2" id="KW-1185">Reference proteome</keyword>
<dbReference type="OrthoDB" id="558146at2"/>
<gene>
    <name evidence="1" type="ORF">HMPREF9696_03646</name>
</gene>
<dbReference type="PATRIC" id="fig|883079.3.peg.3721"/>
<protein>
    <submittedName>
        <fullName evidence="1">Uncharacterized protein</fullName>
    </submittedName>
</protein>
<dbReference type="Proteomes" id="UP000001095">
    <property type="component" value="Unassembled WGS sequence"/>
</dbReference>
<evidence type="ECO:0000313" key="1">
    <source>
        <dbReference type="EMBL" id="EKS32669.1"/>
    </source>
</evidence>